<name>A0A645CFL2_9ZZZZ</name>
<protein>
    <submittedName>
        <fullName evidence="1">Uncharacterized protein</fullName>
    </submittedName>
</protein>
<comment type="caution">
    <text evidence="1">The sequence shown here is derived from an EMBL/GenBank/DDBJ whole genome shotgun (WGS) entry which is preliminary data.</text>
</comment>
<accession>A0A645CFL2</accession>
<proteinExistence type="predicted"/>
<evidence type="ECO:0000313" key="1">
    <source>
        <dbReference type="EMBL" id="MPM75776.1"/>
    </source>
</evidence>
<sequence length="58" mass="6620">MTCHYAHHSTCHRTSEWSKMHRQLFLGAFDNREGHMTVEVCIAMAGKVLGYGHYPATL</sequence>
<dbReference type="EMBL" id="VSSQ01026850">
    <property type="protein sequence ID" value="MPM75776.1"/>
    <property type="molecule type" value="Genomic_DNA"/>
</dbReference>
<organism evidence="1">
    <name type="scientific">bioreactor metagenome</name>
    <dbReference type="NCBI Taxonomy" id="1076179"/>
    <lineage>
        <taxon>unclassified sequences</taxon>
        <taxon>metagenomes</taxon>
        <taxon>ecological metagenomes</taxon>
    </lineage>
</organism>
<gene>
    <name evidence="1" type="ORF">SDC9_122770</name>
</gene>
<reference evidence="1" key="1">
    <citation type="submission" date="2019-08" db="EMBL/GenBank/DDBJ databases">
        <authorList>
            <person name="Kucharzyk K."/>
            <person name="Murdoch R.W."/>
            <person name="Higgins S."/>
            <person name="Loffler F."/>
        </authorList>
    </citation>
    <scope>NUCLEOTIDE SEQUENCE</scope>
</reference>
<dbReference type="AlphaFoldDB" id="A0A645CFL2"/>